<gene>
    <name evidence="1" type="ORF">NZD86_01600</name>
</gene>
<dbReference type="Proteomes" id="UP001164803">
    <property type="component" value="Chromosome"/>
</dbReference>
<evidence type="ECO:0000313" key="1">
    <source>
        <dbReference type="EMBL" id="WAH37271.1"/>
    </source>
</evidence>
<evidence type="ECO:0008006" key="3">
    <source>
        <dbReference type="Google" id="ProtNLM"/>
    </source>
</evidence>
<sequence length="97" mass="10998">MRISKEALQQLDALVDRARLDHGKPSEQDIVELGQTIARDLSSFLELIHQVELNLVAFQAECCSLEQAERYVSIMRDELSRGKYLISEVIHLADSSL</sequence>
<evidence type="ECO:0000313" key="2">
    <source>
        <dbReference type="Proteomes" id="UP001164803"/>
    </source>
</evidence>
<accession>A0ABY6Z4Z6</accession>
<dbReference type="RefSeq" id="WP_268044745.1">
    <property type="nucleotide sequence ID" value="NZ_CP104064.1"/>
</dbReference>
<keyword evidence="2" id="KW-1185">Reference proteome</keyword>
<protein>
    <recommendedName>
        <fullName evidence="3">Spo0E like sporulation regulatory protein</fullName>
    </recommendedName>
</protein>
<organism evidence="1 2">
    <name type="scientific">Alicyclobacillus dauci</name>
    <dbReference type="NCBI Taxonomy" id="1475485"/>
    <lineage>
        <taxon>Bacteria</taxon>
        <taxon>Bacillati</taxon>
        <taxon>Bacillota</taxon>
        <taxon>Bacilli</taxon>
        <taxon>Bacillales</taxon>
        <taxon>Alicyclobacillaceae</taxon>
        <taxon>Alicyclobacillus</taxon>
    </lineage>
</organism>
<name>A0ABY6Z4Z6_9BACL</name>
<reference evidence="1" key="1">
    <citation type="submission" date="2022-08" db="EMBL/GenBank/DDBJ databases">
        <title>Alicyclobacillus dauci DSM2870, complete genome.</title>
        <authorList>
            <person name="Wang Q."/>
            <person name="Cai R."/>
            <person name="Wang Z."/>
        </authorList>
    </citation>
    <scope>NUCLEOTIDE SEQUENCE</scope>
    <source>
        <strain evidence="1">DSM 28700</strain>
    </source>
</reference>
<dbReference type="EMBL" id="CP104064">
    <property type="protein sequence ID" value="WAH37271.1"/>
    <property type="molecule type" value="Genomic_DNA"/>
</dbReference>
<proteinExistence type="predicted"/>